<dbReference type="CDD" id="cd07989">
    <property type="entry name" value="LPLAT_AGPAT-like"/>
    <property type="match status" value="1"/>
</dbReference>
<evidence type="ECO:0000259" key="6">
    <source>
        <dbReference type="SMART" id="SM00563"/>
    </source>
</evidence>
<dbReference type="EMBL" id="JACHEJ010000003">
    <property type="protein sequence ID" value="MBB6179688.1"/>
    <property type="molecule type" value="Genomic_DNA"/>
</dbReference>
<dbReference type="GO" id="GO:0006654">
    <property type="term" value="P:phosphatidic acid biosynthetic process"/>
    <property type="evidence" value="ECO:0007669"/>
    <property type="project" value="TreeGrafter"/>
</dbReference>
<dbReference type="EC" id="2.3.1.51" evidence="7"/>
<organism evidence="7 8">
    <name type="scientific">Pseudorhizobium flavum</name>
    <dbReference type="NCBI Taxonomy" id="1335061"/>
    <lineage>
        <taxon>Bacteria</taxon>
        <taxon>Pseudomonadati</taxon>
        <taxon>Pseudomonadota</taxon>
        <taxon>Alphaproteobacteria</taxon>
        <taxon>Hyphomicrobiales</taxon>
        <taxon>Rhizobiaceae</taxon>
        <taxon>Rhizobium/Agrobacterium group</taxon>
        <taxon>Pseudorhizobium</taxon>
    </lineage>
</organism>
<accession>A0A7X0DCA7</accession>
<keyword evidence="8" id="KW-1185">Reference proteome</keyword>
<dbReference type="GO" id="GO:0003841">
    <property type="term" value="F:1-acylglycerol-3-phosphate O-acyltransferase activity"/>
    <property type="evidence" value="ECO:0007669"/>
    <property type="project" value="UniProtKB-EC"/>
</dbReference>
<keyword evidence="4" id="KW-0443">Lipid metabolism</keyword>
<dbReference type="InterPro" id="IPR002123">
    <property type="entry name" value="Plipid/glycerol_acylTrfase"/>
</dbReference>
<evidence type="ECO:0000256" key="5">
    <source>
        <dbReference type="ARBA" id="ARBA00023315"/>
    </source>
</evidence>
<reference evidence="7 8" key="1">
    <citation type="submission" date="2020-08" db="EMBL/GenBank/DDBJ databases">
        <title>Genomic Encyclopedia of Type Strains, Phase IV (KMG-IV): sequencing the most valuable type-strain genomes for metagenomic binning, comparative biology and taxonomic classification.</title>
        <authorList>
            <person name="Goeker M."/>
        </authorList>
    </citation>
    <scope>NUCLEOTIDE SEQUENCE [LARGE SCALE GENOMIC DNA]</scope>
    <source>
        <strain evidence="7 8">DSM 102134</strain>
    </source>
</reference>
<proteinExistence type="predicted"/>
<comment type="caution">
    <text evidence="7">The sequence shown here is derived from an EMBL/GenBank/DDBJ whole genome shotgun (WGS) entry which is preliminary data.</text>
</comment>
<dbReference type="AlphaFoldDB" id="A0A7X0DCA7"/>
<keyword evidence="5 7" id="KW-0012">Acyltransferase</keyword>
<evidence type="ECO:0000256" key="2">
    <source>
        <dbReference type="ARBA" id="ARBA00022516"/>
    </source>
</evidence>
<evidence type="ECO:0000313" key="8">
    <source>
        <dbReference type="Proteomes" id="UP000535501"/>
    </source>
</evidence>
<dbReference type="PANTHER" id="PTHR10434">
    <property type="entry name" value="1-ACYL-SN-GLYCEROL-3-PHOSPHATE ACYLTRANSFERASE"/>
    <property type="match status" value="1"/>
</dbReference>
<dbReference type="Proteomes" id="UP000535501">
    <property type="component" value="Unassembled WGS sequence"/>
</dbReference>
<dbReference type="SUPFAM" id="SSF69593">
    <property type="entry name" value="Glycerol-3-phosphate (1)-acyltransferase"/>
    <property type="match status" value="1"/>
</dbReference>
<protein>
    <submittedName>
        <fullName evidence="7">1-acyl-sn-glycerol-3-phosphate acyltransferase</fullName>
        <ecNumber evidence="7">2.3.1.51</ecNumber>
    </submittedName>
</protein>
<sequence>MITWLRIGFVVVSLAAVTLVLLPLQVVGLAFDLRLRRYVPRYWHRAACRLLGIRIHVHGKPEPRRPLMLAANHASWKDILVLGAIADVAFIAKSEVADWPIFGLLAKLQKTIFVAREQKRQAGRQVNEIAERMKAGEVVVLFPEGTTSDGNRVLEIKSSLFGAAAAAVPQVPGNVVHVQPVAIAYTRVHGMAMGRYHRPIAAWPGDIELVPHLIGVLKAQAIDVDISFGQTIEFRAGDNRKLLSAAVAAQIRRMLLARLRGREAG</sequence>
<keyword evidence="2" id="KW-0444">Lipid biosynthesis</keyword>
<evidence type="ECO:0000256" key="3">
    <source>
        <dbReference type="ARBA" id="ARBA00022679"/>
    </source>
</evidence>
<evidence type="ECO:0000256" key="4">
    <source>
        <dbReference type="ARBA" id="ARBA00023098"/>
    </source>
</evidence>
<name>A0A7X0DCA7_9HYPH</name>
<keyword evidence="3 7" id="KW-0808">Transferase</keyword>
<comment type="pathway">
    <text evidence="1">Lipid metabolism.</text>
</comment>
<feature type="domain" description="Phospholipid/glycerol acyltransferase" evidence="6">
    <location>
        <begin position="67"/>
        <end position="186"/>
    </location>
</feature>
<evidence type="ECO:0000313" key="7">
    <source>
        <dbReference type="EMBL" id="MBB6179688.1"/>
    </source>
</evidence>
<dbReference type="PANTHER" id="PTHR10434:SF64">
    <property type="entry name" value="1-ACYL-SN-GLYCEROL-3-PHOSPHATE ACYLTRANSFERASE-RELATED"/>
    <property type="match status" value="1"/>
</dbReference>
<evidence type="ECO:0000256" key="1">
    <source>
        <dbReference type="ARBA" id="ARBA00005189"/>
    </source>
</evidence>
<gene>
    <name evidence="7" type="ORF">HNQ75_001656</name>
</gene>
<dbReference type="Pfam" id="PF01553">
    <property type="entry name" value="Acyltransferase"/>
    <property type="match status" value="1"/>
</dbReference>
<dbReference type="SMART" id="SM00563">
    <property type="entry name" value="PlsC"/>
    <property type="match status" value="1"/>
</dbReference>